<feature type="transmembrane region" description="Helical" evidence="3">
    <location>
        <begin position="31"/>
        <end position="54"/>
    </location>
</feature>
<reference evidence="5" key="1">
    <citation type="submission" date="2016-10" db="EMBL/GenBank/DDBJ databases">
        <authorList>
            <person name="Varghese N."/>
            <person name="Submissions S."/>
        </authorList>
    </citation>
    <scope>NUCLEOTIDE SEQUENCE [LARGE SCALE GENOMIC DNA]</scope>
    <source>
        <strain evidence="5">CPCC 202695</strain>
    </source>
</reference>
<evidence type="ECO:0000256" key="3">
    <source>
        <dbReference type="SAM" id="Phobius"/>
    </source>
</evidence>
<evidence type="ECO:0000313" key="5">
    <source>
        <dbReference type="Proteomes" id="UP000199482"/>
    </source>
</evidence>
<sequence>MLDAVIHGFAKRASTAQVVSRLMALPVWTRVAAVAGAAVIVLGGVSIPVAAVAAGERDRQLALEIAVQEAAAARDAAAKAAEALAEAKDDAARLNAEYAGLTVSLGAAVHPDTAAAFEAARVKLAFAISDGELEELSAAVAEVTEAFTQLAASADGQAEALISASPLAGASRDALTQAVAELATADDVAAALALVKNASDAVVAAQKAGVAAAKAAAKQEAAEADADTGAWDGGVSSGGGPSSGSGWAGHLEDPGIIGMEPGPRGSCGENPTGQVVTLPFSWQAREGNTVAISYAYTDGDYRATGGFILLASGLGSSGTVSIPVTCPVGPGPISLVTVEAVASNSNGSAAAYYWGL</sequence>
<evidence type="ECO:0000313" key="4">
    <source>
        <dbReference type="EMBL" id="SDS99908.1"/>
    </source>
</evidence>
<dbReference type="AlphaFoldDB" id="A0A1H1WRK9"/>
<organism evidence="4 5">
    <name type="scientific">Agromyces flavus</name>
    <dbReference type="NCBI Taxonomy" id="589382"/>
    <lineage>
        <taxon>Bacteria</taxon>
        <taxon>Bacillati</taxon>
        <taxon>Actinomycetota</taxon>
        <taxon>Actinomycetes</taxon>
        <taxon>Micrococcales</taxon>
        <taxon>Microbacteriaceae</taxon>
        <taxon>Agromyces</taxon>
    </lineage>
</organism>
<feature type="region of interest" description="Disordered" evidence="2">
    <location>
        <begin position="224"/>
        <end position="272"/>
    </location>
</feature>
<dbReference type="STRING" id="589382.SAMN04489721_2311"/>
<proteinExistence type="predicted"/>
<keyword evidence="3" id="KW-1133">Transmembrane helix</keyword>
<feature type="coiled-coil region" evidence="1">
    <location>
        <begin position="70"/>
        <end position="104"/>
    </location>
</feature>
<feature type="compositionally biased region" description="Gly residues" evidence="2">
    <location>
        <begin position="231"/>
        <end position="247"/>
    </location>
</feature>
<accession>A0A1H1WRK9</accession>
<gene>
    <name evidence="4" type="ORF">SAMN04489721_2311</name>
</gene>
<keyword evidence="3" id="KW-0812">Transmembrane</keyword>
<dbReference type="EMBL" id="LT629755">
    <property type="protein sequence ID" value="SDS99908.1"/>
    <property type="molecule type" value="Genomic_DNA"/>
</dbReference>
<dbReference type="RefSeq" id="WP_157674989.1">
    <property type="nucleotide sequence ID" value="NZ_LT629755.1"/>
</dbReference>
<keyword evidence="1" id="KW-0175">Coiled coil</keyword>
<keyword evidence="3" id="KW-0472">Membrane</keyword>
<protein>
    <submittedName>
        <fullName evidence="4">Uncharacterized protein</fullName>
    </submittedName>
</protein>
<evidence type="ECO:0000256" key="2">
    <source>
        <dbReference type="SAM" id="MobiDB-lite"/>
    </source>
</evidence>
<dbReference type="Proteomes" id="UP000199482">
    <property type="component" value="Chromosome I"/>
</dbReference>
<evidence type="ECO:0000256" key="1">
    <source>
        <dbReference type="SAM" id="Coils"/>
    </source>
</evidence>
<name>A0A1H1WRK9_9MICO</name>